<dbReference type="AlphaFoldDB" id="A0A3R7FCA3"/>
<organism evidence="7 8">
    <name type="scientific">Aspergillus turcosus</name>
    <dbReference type="NCBI Taxonomy" id="1245748"/>
    <lineage>
        <taxon>Eukaryota</taxon>
        <taxon>Fungi</taxon>
        <taxon>Dikarya</taxon>
        <taxon>Ascomycota</taxon>
        <taxon>Pezizomycotina</taxon>
        <taxon>Eurotiomycetes</taxon>
        <taxon>Eurotiomycetidae</taxon>
        <taxon>Eurotiales</taxon>
        <taxon>Aspergillaceae</taxon>
        <taxon>Aspergillus</taxon>
        <taxon>Aspergillus subgen. Fumigati</taxon>
    </lineage>
</organism>
<keyword evidence="8" id="KW-1185">Reference proteome</keyword>
<dbReference type="Gene3D" id="4.10.240.10">
    <property type="entry name" value="Zn(2)-C6 fungal-type DNA-binding domain"/>
    <property type="match status" value="1"/>
</dbReference>
<proteinExistence type="predicted"/>
<dbReference type="Pfam" id="PF00172">
    <property type="entry name" value="Zn_clus"/>
    <property type="match status" value="1"/>
</dbReference>
<keyword evidence="2" id="KW-0238">DNA-binding</keyword>
<dbReference type="Proteomes" id="UP000215289">
    <property type="component" value="Unassembled WGS sequence"/>
</dbReference>
<keyword evidence="1" id="KW-0805">Transcription regulation</keyword>
<comment type="caution">
    <text evidence="7">The sequence shown here is derived from an EMBL/GenBank/DDBJ whole genome shotgun (WGS) entry which is preliminary data.</text>
</comment>
<dbReference type="PANTHER" id="PTHR38111:SF9">
    <property type="entry name" value="ZN(2)-C6 FUNGAL-TYPE DOMAIN-CONTAINING PROTEIN"/>
    <property type="match status" value="1"/>
</dbReference>
<evidence type="ECO:0000313" key="7">
    <source>
        <dbReference type="EMBL" id="RLM00880.1"/>
    </source>
</evidence>
<dbReference type="InterPro" id="IPR001138">
    <property type="entry name" value="Zn2Cys6_DnaBD"/>
</dbReference>
<evidence type="ECO:0000256" key="4">
    <source>
        <dbReference type="ARBA" id="ARBA00023242"/>
    </source>
</evidence>
<dbReference type="SMART" id="SM00066">
    <property type="entry name" value="GAL4"/>
    <property type="match status" value="1"/>
</dbReference>
<accession>A0A3R7FCA3</accession>
<feature type="domain" description="Zn(2)-C6 fungal-type" evidence="6">
    <location>
        <begin position="8"/>
        <end position="36"/>
    </location>
</feature>
<dbReference type="InterPro" id="IPR036864">
    <property type="entry name" value="Zn2-C6_fun-type_DNA-bd_sf"/>
</dbReference>
<dbReference type="GO" id="GO:0003677">
    <property type="term" value="F:DNA binding"/>
    <property type="evidence" value="ECO:0007669"/>
    <property type="project" value="UniProtKB-KW"/>
</dbReference>
<name>A0A3R7FCA3_9EURO</name>
<dbReference type="PROSITE" id="PS50048">
    <property type="entry name" value="ZN2_CY6_FUNGAL_2"/>
    <property type="match status" value="1"/>
</dbReference>
<keyword evidence="4" id="KW-0539">Nucleus</keyword>
<dbReference type="CDD" id="cd00067">
    <property type="entry name" value="GAL4"/>
    <property type="match status" value="1"/>
</dbReference>
<evidence type="ECO:0000256" key="2">
    <source>
        <dbReference type="ARBA" id="ARBA00023125"/>
    </source>
</evidence>
<dbReference type="PROSITE" id="PS00463">
    <property type="entry name" value="ZN2_CY6_FUNGAL_1"/>
    <property type="match status" value="1"/>
</dbReference>
<evidence type="ECO:0000313" key="8">
    <source>
        <dbReference type="Proteomes" id="UP000215289"/>
    </source>
</evidence>
<dbReference type="SUPFAM" id="SSF57701">
    <property type="entry name" value="Zn2/Cys6 DNA-binding domain"/>
    <property type="match status" value="1"/>
</dbReference>
<sequence>MKVKQKSVCGNCRKRKLGCDGKHPECSQCTLTGRKCPGYPQEWTFVQQNIPATEASHQTQIPANGATGGSRQESVKIKSSPPLQISREANGLTTVKIPDVTSASPDELAFIVVEHYIPKDELPFLSYDSNVNRCPRICGSWVEVLPRLANTSSQDSVFLVSMKALAFAIAAYEDPQRVSNLDATRVYSAAIYALRRHLAAKSQPFDAELAASIMCLSLAEGMFPGSVEGMPAHIKGVGQLMKAHGPNHYQAGLLHKLFVGFRPLLVIDAFRFRQPTFLAEKQWTSIPFAFSNTSLMHDFLSGVANIPNYLHAVDQLMVNPDDASPEDITEVCFGLVEWISRLEQWEQTLEREEGGPYDISSGEHAAQAINPGITGHTLWYPSVTAANASTHLWAIRIVCLQEIDKLNATFGRIVEACLPPKFCNVECRQNQVLTLSKRICHSMEYLLQDDLKFFGPASTVFPLKVVYDCFREMALENDAVAGATIELLEARLQRLTYLLTGDASWTGTPTAPAKPASLDDTVSRRLLRLEKDLENLSRHIPAVRDVLQLRKTFLFSILQIEQTNRQPDPDDRFPDLFRPTPPQSIPENLTTQNLASIVLSYASAFPETASRLTSLNDLPVPDARASASLVQLQPRLDQLARTQDEQARQISELRVRTARVLQRWYEVGLVGSGECWAEWEGRLEDVEREVKREEVVRERRAREI</sequence>
<evidence type="ECO:0000256" key="1">
    <source>
        <dbReference type="ARBA" id="ARBA00023015"/>
    </source>
</evidence>
<dbReference type="EMBL" id="NIDN02000010">
    <property type="protein sequence ID" value="RLM00880.1"/>
    <property type="molecule type" value="Genomic_DNA"/>
</dbReference>
<dbReference type="OrthoDB" id="4491390at2759"/>
<feature type="region of interest" description="Disordered" evidence="5">
    <location>
        <begin position="55"/>
        <end position="80"/>
    </location>
</feature>
<keyword evidence="3" id="KW-0804">Transcription</keyword>
<evidence type="ECO:0000256" key="5">
    <source>
        <dbReference type="SAM" id="MobiDB-lite"/>
    </source>
</evidence>
<gene>
    <name evidence="7" type="ORF">CFD26_106743</name>
</gene>
<evidence type="ECO:0000256" key="3">
    <source>
        <dbReference type="ARBA" id="ARBA00023163"/>
    </source>
</evidence>
<dbReference type="GO" id="GO:0008270">
    <property type="term" value="F:zinc ion binding"/>
    <property type="evidence" value="ECO:0007669"/>
    <property type="project" value="InterPro"/>
</dbReference>
<evidence type="ECO:0000259" key="6">
    <source>
        <dbReference type="PROSITE" id="PS50048"/>
    </source>
</evidence>
<reference evidence="7 8" key="1">
    <citation type="submission" date="2018-08" db="EMBL/GenBank/DDBJ databases">
        <title>Draft genome sequences of two Aspergillus turcosus clinical strains isolated from bronchoalveolar lavage fluid: one azole-susceptible and the other azole-resistant.</title>
        <authorList>
            <person name="Parent-Michaud M."/>
            <person name="Dufresne P.J."/>
            <person name="Fournier E."/>
            <person name="Martineau C."/>
            <person name="Moreira S."/>
            <person name="Perkins V."/>
            <person name="De Repentigny L."/>
            <person name="Dufresne S.F."/>
        </authorList>
    </citation>
    <scope>NUCLEOTIDE SEQUENCE [LARGE SCALE GENOMIC DNA]</scope>
    <source>
        <strain evidence="7">HMR AF 1038</strain>
    </source>
</reference>
<dbReference type="GO" id="GO:0000981">
    <property type="term" value="F:DNA-binding transcription factor activity, RNA polymerase II-specific"/>
    <property type="evidence" value="ECO:0007669"/>
    <property type="project" value="InterPro"/>
</dbReference>
<protein>
    <recommendedName>
        <fullName evidence="6">Zn(2)-C6 fungal-type domain-containing protein</fullName>
    </recommendedName>
</protein>
<dbReference type="InterPro" id="IPR053178">
    <property type="entry name" value="Osmoadaptation_assoc"/>
</dbReference>
<dbReference type="PANTHER" id="PTHR38111">
    <property type="entry name" value="ZN(2)-C6 FUNGAL-TYPE DOMAIN-CONTAINING PROTEIN-RELATED"/>
    <property type="match status" value="1"/>
</dbReference>